<dbReference type="SUPFAM" id="SSF52833">
    <property type="entry name" value="Thioredoxin-like"/>
    <property type="match status" value="1"/>
</dbReference>
<dbReference type="InterPro" id="IPR050553">
    <property type="entry name" value="Thioredoxin_ResA/DsbE_sf"/>
</dbReference>
<dbReference type="OrthoDB" id="25753at2"/>
<dbReference type="GO" id="GO:0016209">
    <property type="term" value="F:antioxidant activity"/>
    <property type="evidence" value="ECO:0007669"/>
    <property type="project" value="InterPro"/>
</dbReference>
<dbReference type="PROSITE" id="PS00194">
    <property type="entry name" value="THIOREDOXIN_1"/>
    <property type="match status" value="1"/>
</dbReference>
<dbReference type="PANTHER" id="PTHR42852">
    <property type="entry name" value="THIOL:DISULFIDE INTERCHANGE PROTEIN DSBE"/>
    <property type="match status" value="1"/>
</dbReference>
<evidence type="ECO:0000256" key="1">
    <source>
        <dbReference type="ARBA" id="ARBA00023157"/>
    </source>
</evidence>
<proteinExistence type="predicted"/>
<dbReference type="Pfam" id="PF00578">
    <property type="entry name" value="AhpC-TSA"/>
    <property type="match status" value="1"/>
</dbReference>
<dbReference type="Gene3D" id="3.40.30.10">
    <property type="entry name" value="Glutaredoxin"/>
    <property type="match status" value="1"/>
</dbReference>
<dbReference type="InterPro" id="IPR013766">
    <property type="entry name" value="Thioredoxin_domain"/>
</dbReference>
<dbReference type="InterPro" id="IPR017937">
    <property type="entry name" value="Thioredoxin_CS"/>
</dbReference>
<keyword evidence="4" id="KW-1185">Reference proteome</keyword>
<gene>
    <name evidence="3" type="ORF">EDM57_12555</name>
</gene>
<dbReference type="GO" id="GO:0016491">
    <property type="term" value="F:oxidoreductase activity"/>
    <property type="evidence" value="ECO:0007669"/>
    <property type="project" value="InterPro"/>
</dbReference>
<dbReference type="Proteomes" id="UP000268829">
    <property type="component" value="Unassembled WGS sequence"/>
</dbReference>
<feature type="domain" description="Thioredoxin" evidence="2">
    <location>
        <begin position="33"/>
        <end position="172"/>
    </location>
</feature>
<evidence type="ECO:0000313" key="3">
    <source>
        <dbReference type="EMBL" id="RNB56622.1"/>
    </source>
</evidence>
<dbReference type="PROSITE" id="PS51352">
    <property type="entry name" value="THIOREDOXIN_2"/>
    <property type="match status" value="1"/>
</dbReference>
<keyword evidence="1" id="KW-1015">Disulfide bond</keyword>
<dbReference type="EMBL" id="RHHS01000028">
    <property type="protein sequence ID" value="RNB56622.1"/>
    <property type="molecule type" value="Genomic_DNA"/>
</dbReference>
<accession>A0A3M8AZX0</accession>
<dbReference type="CDD" id="cd02966">
    <property type="entry name" value="TlpA_like_family"/>
    <property type="match status" value="1"/>
</dbReference>
<dbReference type="InterPro" id="IPR036249">
    <property type="entry name" value="Thioredoxin-like_sf"/>
</dbReference>
<dbReference type="AlphaFoldDB" id="A0A3M8AZX0"/>
<dbReference type="InterPro" id="IPR000866">
    <property type="entry name" value="AhpC/TSA"/>
</dbReference>
<dbReference type="PANTHER" id="PTHR42852:SF1">
    <property type="entry name" value="THIOREDOXIN-LIKE PROTEIN YNEN"/>
    <property type="match status" value="1"/>
</dbReference>
<dbReference type="RefSeq" id="WP_122905084.1">
    <property type="nucleotide sequence ID" value="NZ_RHHS01000028.1"/>
</dbReference>
<name>A0A3M8AZX0_9BACL</name>
<sequence length="172" mass="19458">MKKSIAILFIIMLAVIAIYNNNQTKNGSPDQIPKIGFTAPHFSLSSLDNQTYQVAGKRDKPVILNFWASWCGPCREEAPYLKELYEKYKDRLDFYAINLTANDDVESAKAFVKEFGLSFPILLDETGKIANLYQVISIPTTYFINTNGIITQKIIGATDPGSFEQYMKELVR</sequence>
<protein>
    <submittedName>
        <fullName evidence="3">TlpA family protein disulfide reductase</fullName>
    </submittedName>
</protein>
<evidence type="ECO:0000313" key="4">
    <source>
        <dbReference type="Proteomes" id="UP000268829"/>
    </source>
</evidence>
<reference evidence="3 4" key="1">
    <citation type="submission" date="2018-10" db="EMBL/GenBank/DDBJ databases">
        <title>Phylogenomics of Brevibacillus.</title>
        <authorList>
            <person name="Dunlap C."/>
        </authorList>
    </citation>
    <scope>NUCLEOTIDE SEQUENCE [LARGE SCALE GENOMIC DNA]</scope>
    <source>
        <strain evidence="3 4">DSM 100115</strain>
    </source>
</reference>
<organism evidence="3 4">
    <name type="scientific">Brevibacillus gelatini</name>
    <dbReference type="NCBI Taxonomy" id="1655277"/>
    <lineage>
        <taxon>Bacteria</taxon>
        <taxon>Bacillati</taxon>
        <taxon>Bacillota</taxon>
        <taxon>Bacilli</taxon>
        <taxon>Bacillales</taxon>
        <taxon>Paenibacillaceae</taxon>
        <taxon>Brevibacillus</taxon>
    </lineage>
</organism>
<comment type="caution">
    <text evidence="3">The sequence shown here is derived from an EMBL/GenBank/DDBJ whole genome shotgun (WGS) entry which is preliminary data.</text>
</comment>
<evidence type="ECO:0000259" key="2">
    <source>
        <dbReference type="PROSITE" id="PS51352"/>
    </source>
</evidence>